<evidence type="ECO:0000313" key="1">
    <source>
        <dbReference type="EMBL" id="CAH1543382.1"/>
    </source>
</evidence>
<reference evidence="1" key="1">
    <citation type="submission" date="2022-01" db="EMBL/GenBank/DDBJ databases">
        <authorList>
            <person name="Lagorce A."/>
        </authorList>
    </citation>
    <scope>NUCLEOTIDE SEQUENCE</scope>
    <source>
        <strain evidence="1">Th15_F1_D04</strain>
    </source>
</reference>
<dbReference type="AlphaFoldDB" id="A0AAU9QD67"/>
<dbReference type="EMBL" id="CAKMTQ010000075">
    <property type="protein sequence ID" value="CAH1543382.1"/>
    <property type="molecule type" value="Genomic_DNA"/>
</dbReference>
<comment type="caution">
    <text evidence="1">The sequence shown here is derived from an EMBL/GenBank/DDBJ whole genome shotgun (WGS) entry which is preliminary data.</text>
</comment>
<protein>
    <submittedName>
        <fullName evidence="1">Uncharacterized protein</fullName>
    </submittedName>
</protein>
<gene>
    <name evidence="1" type="ORF">THF1D04_90159</name>
</gene>
<sequence>MTNAKVPYKLLIQILFLTPKTQQAIKHLKYSNLDKNNKAQFEVDRRLWSIGDESLKGRS</sequence>
<name>A0AAU9QD67_9VIBR</name>
<accession>A0AAU9QD67</accession>
<organism evidence="1 2">
    <name type="scientific">Vibrio owensii</name>
    <dbReference type="NCBI Taxonomy" id="696485"/>
    <lineage>
        <taxon>Bacteria</taxon>
        <taxon>Pseudomonadati</taxon>
        <taxon>Pseudomonadota</taxon>
        <taxon>Gammaproteobacteria</taxon>
        <taxon>Vibrionales</taxon>
        <taxon>Vibrionaceae</taxon>
        <taxon>Vibrio</taxon>
    </lineage>
</organism>
<evidence type="ECO:0000313" key="2">
    <source>
        <dbReference type="Proteomes" id="UP001295420"/>
    </source>
</evidence>
<proteinExistence type="predicted"/>
<dbReference type="Proteomes" id="UP001295420">
    <property type="component" value="Unassembled WGS sequence"/>
</dbReference>